<dbReference type="PANTHER" id="PTHR11208:SF98">
    <property type="entry name" value="RNA-BINDING KH DOMAIN-CONTAINING PROTEIN"/>
    <property type="match status" value="1"/>
</dbReference>
<feature type="compositionally biased region" description="Basic and acidic residues" evidence="2">
    <location>
        <begin position="60"/>
        <end position="74"/>
    </location>
</feature>
<dbReference type="GO" id="GO:0005634">
    <property type="term" value="C:nucleus"/>
    <property type="evidence" value="ECO:0007669"/>
    <property type="project" value="TreeGrafter"/>
</dbReference>
<dbReference type="Pfam" id="PF22675">
    <property type="entry name" value="KH-I_KHDC4-BBP"/>
    <property type="match status" value="1"/>
</dbReference>
<feature type="region of interest" description="Disordered" evidence="2">
    <location>
        <begin position="538"/>
        <end position="618"/>
    </location>
</feature>
<feature type="compositionally biased region" description="Polar residues" evidence="2">
    <location>
        <begin position="302"/>
        <end position="318"/>
    </location>
</feature>
<evidence type="ECO:0000256" key="2">
    <source>
        <dbReference type="SAM" id="MobiDB-lite"/>
    </source>
</evidence>
<feature type="compositionally biased region" description="Low complexity" evidence="2">
    <location>
        <begin position="319"/>
        <end position="330"/>
    </location>
</feature>
<reference evidence="4" key="1">
    <citation type="submission" date="2022-12" db="EMBL/GenBank/DDBJ databases">
        <title>Draft genome assemblies for two species of Escallonia (Escalloniales).</title>
        <authorList>
            <person name="Chanderbali A."/>
            <person name="Dervinis C."/>
            <person name="Anghel I."/>
            <person name="Soltis D."/>
            <person name="Soltis P."/>
            <person name="Zapata F."/>
        </authorList>
    </citation>
    <scope>NUCLEOTIDE SEQUENCE</scope>
    <source>
        <strain evidence="4">UCBG64.0493</strain>
        <tissue evidence="4">Leaf</tissue>
    </source>
</reference>
<feature type="compositionally biased region" description="Polar residues" evidence="2">
    <location>
        <begin position="341"/>
        <end position="356"/>
    </location>
</feature>
<sequence length="802" mass="85126">MSTKVEQASRVELGLQKSVTSTSSIASTSVPKISKFTAKAGFVIPKNKLSGSLVPIFRGDKKLAGSDPGHEENAKQVQRKTKWGPDPTQDAAVRKGRALAYQTRVDQITQQLKSALVEREDNQVSPLPFQDFERESSLEQEIKEYPGYNFIGLIYGTASANQKRLEKETGAKLRVYGSKAETGEKVEINPSDGNETQSTCREMYVHVCADTYEKVDAAVALIEILVNPVSVNPKAVSETSTAVSGDGVNLGQGASTSDTISSVLVNQGDAQSLVVSGQAPQQGFFQPYPSPWFPRGPPSGFVTPQISSAPNLSHPVQVSSSPSNPSNMPSLFGPRPVLASGYSSTTRNSPSRPQPTQQVLQHHYMPPVHSLGYTGPTMNPPVPALPSTPAQPILSAPPPFTINHPTLTGPPQIARLLLTPAGTSAGWSNAPAGTPTSLGPSNMSQMAPPRFPPQGNHHPVAPAFSPANMVPPLTLPFRPPPSSSTAANPPIFSPAFSSVPQPQMGISPSAPTPTQSSIAPMQPVRAWTVPPNYMSGSMRVPSPVTSTSIPPPPPQSGMLTSSGTTPSFTPIRSPTATAPKPLQTNSSDFTFQPQRPQNPPSQASPRPGSQPPPQNLVMQPPQVLQTLSFPTAMDNFARPPIMHGFQQPQASNQLSQPRAHLPLSSAGVPISPHSLPRHPAFTNPSAVTPSQIEVRNFGPAPRAFNTAGHLPPRPAIPLQLPQNYPAMAARPRGPLAPNQQPSSNQPFLSVKPASVSGSQPIYDPFSPTSVSRLPQLGANSPQVKKQENDPEYDDLMASVGVK</sequence>
<evidence type="ECO:0000313" key="4">
    <source>
        <dbReference type="EMBL" id="KAK3000095.1"/>
    </source>
</evidence>
<feature type="compositionally biased region" description="Polar residues" evidence="2">
    <location>
        <begin position="737"/>
        <end position="747"/>
    </location>
</feature>
<feature type="compositionally biased region" description="Polar residues" evidence="2">
    <location>
        <begin position="557"/>
        <end position="604"/>
    </location>
</feature>
<feature type="domain" description="KHDC4/BBP-like KH-domain type I" evidence="3">
    <location>
        <begin position="144"/>
        <end position="226"/>
    </location>
</feature>
<dbReference type="GO" id="GO:0048024">
    <property type="term" value="P:regulation of mRNA splicing, via spliceosome"/>
    <property type="evidence" value="ECO:0007669"/>
    <property type="project" value="TreeGrafter"/>
</dbReference>
<organism evidence="4 5">
    <name type="scientific">Escallonia herrerae</name>
    <dbReference type="NCBI Taxonomy" id="1293975"/>
    <lineage>
        <taxon>Eukaryota</taxon>
        <taxon>Viridiplantae</taxon>
        <taxon>Streptophyta</taxon>
        <taxon>Embryophyta</taxon>
        <taxon>Tracheophyta</taxon>
        <taxon>Spermatophyta</taxon>
        <taxon>Magnoliopsida</taxon>
        <taxon>eudicotyledons</taxon>
        <taxon>Gunneridae</taxon>
        <taxon>Pentapetalae</taxon>
        <taxon>asterids</taxon>
        <taxon>campanulids</taxon>
        <taxon>Escalloniales</taxon>
        <taxon>Escalloniaceae</taxon>
        <taxon>Escallonia</taxon>
    </lineage>
</organism>
<feature type="region of interest" description="Disordered" evidence="2">
    <location>
        <begin position="634"/>
        <end position="657"/>
    </location>
</feature>
<dbReference type="PANTHER" id="PTHR11208">
    <property type="entry name" value="RNA-BINDING PROTEIN RELATED"/>
    <property type="match status" value="1"/>
</dbReference>
<dbReference type="AlphaFoldDB" id="A0AA88V3Z8"/>
<dbReference type="Gene3D" id="3.30.1370.10">
    <property type="entry name" value="K Homology domain, type 1"/>
    <property type="match status" value="1"/>
</dbReference>
<feature type="region of interest" description="Disordered" evidence="2">
    <location>
        <begin position="60"/>
        <end position="90"/>
    </location>
</feature>
<evidence type="ECO:0000256" key="1">
    <source>
        <dbReference type="ARBA" id="ARBA00022884"/>
    </source>
</evidence>
<accession>A0AA88V3Z8</accession>
<feature type="region of interest" description="Disordered" evidence="2">
    <location>
        <begin position="726"/>
        <end position="802"/>
    </location>
</feature>
<feature type="region of interest" description="Disordered" evidence="2">
    <location>
        <begin position="296"/>
        <end position="356"/>
    </location>
</feature>
<dbReference type="InterPro" id="IPR045071">
    <property type="entry name" value="BBP-like"/>
</dbReference>
<dbReference type="InterPro" id="IPR036612">
    <property type="entry name" value="KH_dom_type_1_sf"/>
</dbReference>
<keyword evidence="1" id="KW-0694">RNA-binding</keyword>
<gene>
    <name evidence="4" type="ORF">RJ639_023015</name>
</gene>
<dbReference type="Proteomes" id="UP001188597">
    <property type="component" value="Unassembled WGS sequence"/>
</dbReference>
<feature type="compositionally biased region" description="Polar residues" evidence="2">
    <location>
        <begin position="646"/>
        <end position="656"/>
    </location>
</feature>
<evidence type="ECO:0000259" key="3">
    <source>
        <dbReference type="Pfam" id="PF22675"/>
    </source>
</evidence>
<feature type="compositionally biased region" description="Polar residues" evidence="2">
    <location>
        <begin position="766"/>
        <end position="783"/>
    </location>
</feature>
<dbReference type="GO" id="GO:0003729">
    <property type="term" value="F:mRNA binding"/>
    <property type="evidence" value="ECO:0007669"/>
    <property type="project" value="TreeGrafter"/>
</dbReference>
<evidence type="ECO:0000313" key="5">
    <source>
        <dbReference type="Proteomes" id="UP001188597"/>
    </source>
</evidence>
<protein>
    <recommendedName>
        <fullName evidence="3">KHDC4/BBP-like KH-domain type I domain-containing protein</fullName>
    </recommendedName>
</protein>
<dbReference type="SUPFAM" id="SSF54791">
    <property type="entry name" value="Eukaryotic type KH-domain (KH-domain type I)"/>
    <property type="match status" value="1"/>
</dbReference>
<keyword evidence="5" id="KW-1185">Reference proteome</keyword>
<name>A0AA88V3Z8_9ASTE</name>
<dbReference type="EMBL" id="JAVXUP010003089">
    <property type="protein sequence ID" value="KAK3000095.1"/>
    <property type="molecule type" value="Genomic_DNA"/>
</dbReference>
<dbReference type="InterPro" id="IPR055256">
    <property type="entry name" value="KH_1_KHDC4/BBP-like"/>
</dbReference>
<proteinExistence type="predicted"/>
<comment type="caution">
    <text evidence="4">The sequence shown here is derived from an EMBL/GenBank/DDBJ whole genome shotgun (WGS) entry which is preliminary data.</text>
</comment>